<dbReference type="Proteomes" id="UP000265515">
    <property type="component" value="Unassembled WGS sequence"/>
</dbReference>
<dbReference type="EMBL" id="BFEA01001114">
    <property type="protein sequence ID" value="GBG92680.1"/>
    <property type="molecule type" value="Genomic_DNA"/>
</dbReference>
<gene>
    <name evidence="1" type="ORF">CBR_g56710</name>
</gene>
<evidence type="ECO:0000313" key="2">
    <source>
        <dbReference type="Proteomes" id="UP000265515"/>
    </source>
</evidence>
<reference evidence="1 2" key="1">
    <citation type="journal article" date="2018" name="Cell">
        <title>The Chara Genome: Secondary Complexity and Implications for Plant Terrestrialization.</title>
        <authorList>
            <person name="Nishiyama T."/>
            <person name="Sakayama H."/>
            <person name="Vries J.D."/>
            <person name="Buschmann H."/>
            <person name="Saint-Marcoux D."/>
            <person name="Ullrich K.K."/>
            <person name="Haas F.B."/>
            <person name="Vanderstraeten L."/>
            <person name="Becker D."/>
            <person name="Lang D."/>
            <person name="Vosolsobe S."/>
            <person name="Rombauts S."/>
            <person name="Wilhelmsson P.K.I."/>
            <person name="Janitza P."/>
            <person name="Kern R."/>
            <person name="Heyl A."/>
            <person name="Rumpler F."/>
            <person name="Villalobos L.I.A.C."/>
            <person name="Clay J.M."/>
            <person name="Skokan R."/>
            <person name="Toyoda A."/>
            <person name="Suzuki Y."/>
            <person name="Kagoshima H."/>
            <person name="Schijlen E."/>
            <person name="Tajeshwar N."/>
            <person name="Catarino B."/>
            <person name="Hetherington A.J."/>
            <person name="Saltykova A."/>
            <person name="Bonnot C."/>
            <person name="Breuninger H."/>
            <person name="Symeonidi A."/>
            <person name="Radhakrishnan G.V."/>
            <person name="Van Nieuwerburgh F."/>
            <person name="Deforce D."/>
            <person name="Chang C."/>
            <person name="Karol K.G."/>
            <person name="Hedrich R."/>
            <person name="Ulvskov P."/>
            <person name="Glockner G."/>
            <person name="Delwiche C.F."/>
            <person name="Petrasek J."/>
            <person name="Van de Peer Y."/>
            <person name="Friml J."/>
            <person name="Beilby M."/>
            <person name="Dolan L."/>
            <person name="Kohara Y."/>
            <person name="Sugano S."/>
            <person name="Fujiyama A."/>
            <person name="Delaux P.-M."/>
            <person name="Quint M."/>
            <person name="TheiBen G."/>
            <person name="Hagemann M."/>
            <person name="Harholt J."/>
            <person name="Dunand C."/>
            <person name="Zachgo S."/>
            <person name="Langdale J."/>
            <person name="Maumus F."/>
            <person name="Straeten D.V.D."/>
            <person name="Gould S.B."/>
            <person name="Rensing S.A."/>
        </authorList>
    </citation>
    <scope>NUCLEOTIDE SEQUENCE [LARGE SCALE GENOMIC DNA]</scope>
    <source>
        <strain evidence="1 2">S276</strain>
    </source>
</reference>
<accession>A0A388MDP7</accession>
<comment type="caution">
    <text evidence="1">The sequence shown here is derived from an EMBL/GenBank/DDBJ whole genome shotgun (WGS) entry which is preliminary data.</text>
</comment>
<feature type="non-terminal residue" evidence="1">
    <location>
        <position position="1"/>
    </location>
</feature>
<organism evidence="1 2">
    <name type="scientific">Chara braunii</name>
    <name type="common">Braun's stonewort</name>
    <dbReference type="NCBI Taxonomy" id="69332"/>
    <lineage>
        <taxon>Eukaryota</taxon>
        <taxon>Viridiplantae</taxon>
        <taxon>Streptophyta</taxon>
        <taxon>Charophyceae</taxon>
        <taxon>Charales</taxon>
        <taxon>Characeae</taxon>
        <taxon>Chara</taxon>
    </lineage>
</organism>
<sequence>VLLILFQCPLIGEKGLGDLISTQLFGVFLRIPRSMETIPREDDQRRAMSTPHQT</sequence>
<keyword evidence="2" id="KW-1185">Reference proteome</keyword>
<dbReference type="AlphaFoldDB" id="A0A388MDP7"/>
<proteinExistence type="predicted"/>
<evidence type="ECO:0000313" key="1">
    <source>
        <dbReference type="EMBL" id="GBG92680.1"/>
    </source>
</evidence>
<feature type="non-terminal residue" evidence="1">
    <location>
        <position position="54"/>
    </location>
</feature>
<name>A0A388MDP7_CHABU</name>
<protein>
    <submittedName>
        <fullName evidence="1">Uncharacterized protein</fullName>
    </submittedName>
</protein>
<dbReference type="Gramene" id="GBG92680">
    <property type="protein sequence ID" value="GBG92680"/>
    <property type="gene ID" value="CBR_g56710"/>
</dbReference>